<evidence type="ECO:0000313" key="4">
    <source>
        <dbReference type="EMBL" id="STX10387.1"/>
    </source>
</evidence>
<dbReference type="PROSITE" id="PS00893">
    <property type="entry name" value="NUDIX_BOX"/>
    <property type="match status" value="1"/>
</dbReference>
<reference evidence="4 6" key="1">
    <citation type="submission" date="2018-06" db="EMBL/GenBank/DDBJ databases">
        <authorList>
            <consortium name="Pathogen Informatics"/>
            <person name="Doyle S."/>
        </authorList>
    </citation>
    <scope>NUCLEOTIDE SEQUENCE [LARGE SCALE GENOMIC DNA]</scope>
    <source>
        <strain evidence="4 6">NCTC10597</strain>
    </source>
</reference>
<dbReference type="InterPro" id="IPR000086">
    <property type="entry name" value="NUDIX_hydrolase_dom"/>
</dbReference>
<keyword evidence="1 2" id="KW-0378">Hydrolase</keyword>
<dbReference type="InterPro" id="IPR020476">
    <property type="entry name" value="Nudix_hydrolase"/>
</dbReference>
<organism evidence="4 6">
    <name type="scientific">Kurthia zopfii</name>
    <dbReference type="NCBI Taxonomy" id="1650"/>
    <lineage>
        <taxon>Bacteria</taxon>
        <taxon>Bacillati</taxon>
        <taxon>Bacillota</taxon>
        <taxon>Bacilli</taxon>
        <taxon>Bacillales</taxon>
        <taxon>Caryophanaceae</taxon>
        <taxon>Kurthia</taxon>
    </lineage>
</organism>
<evidence type="ECO:0000256" key="1">
    <source>
        <dbReference type="ARBA" id="ARBA00022801"/>
    </source>
</evidence>
<dbReference type="PRINTS" id="PR00502">
    <property type="entry name" value="NUDIXFAMILY"/>
</dbReference>
<dbReference type="OrthoDB" id="9131041at2"/>
<evidence type="ECO:0000313" key="5">
    <source>
        <dbReference type="EMBL" id="TDR34725.1"/>
    </source>
</evidence>
<protein>
    <submittedName>
        <fullName evidence="4 5">8-oxo-dGTP diphosphatase</fullName>
        <ecNumber evidence="4">3.6.1.55</ecNumber>
    </submittedName>
</protein>
<evidence type="ECO:0000313" key="7">
    <source>
        <dbReference type="Proteomes" id="UP000294641"/>
    </source>
</evidence>
<reference evidence="5 7" key="2">
    <citation type="submission" date="2019-03" db="EMBL/GenBank/DDBJ databases">
        <title>Genomic Encyclopedia of Type Strains, Phase IV (KMG-IV): sequencing the most valuable type-strain genomes for metagenomic binning, comparative biology and taxonomic classification.</title>
        <authorList>
            <person name="Goeker M."/>
        </authorList>
    </citation>
    <scope>NUCLEOTIDE SEQUENCE [LARGE SCALE GENOMIC DNA]</scope>
    <source>
        <strain evidence="5 7">DSM 20580</strain>
    </source>
</reference>
<dbReference type="RefSeq" id="WP_109350495.1">
    <property type="nucleotide sequence ID" value="NZ_BJUE01000087.1"/>
</dbReference>
<dbReference type="EMBL" id="SNZG01000036">
    <property type="protein sequence ID" value="TDR34725.1"/>
    <property type="molecule type" value="Genomic_DNA"/>
</dbReference>
<dbReference type="AlphaFoldDB" id="A0A2U3AAD3"/>
<dbReference type="GO" id="GO:0035539">
    <property type="term" value="F:8-oxo-7,8-dihydrodeoxyguanosine triphosphate pyrophosphatase activity"/>
    <property type="evidence" value="ECO:0007669"/>
    <property type="project" value="UniProtKB-EC"/>
</dbReference>
<dbReference type="EC" id="3.6.1.55" evidence="4"/>
<dbReference type="EMBL" id="UGNP01000001">
    <property type="protein sequence ID" value="STX10387.1"/>
    <property type="molecule type" value="Genomic_DNA"/>
</dbReference>
<dbReference type="Gene3D" id="3.90.79.10">
    <property type="entry name" value="Nucleoside Triphosphate Pyrophosphohydrolase"/>
    <property type="match status" value="1"/>
</dbReference>
<dbReference type="Pfam" id="PF00293">
    <property type="entry name" value="NUDIX"/>
    <property type="match status" value="1"/>
</dbReference>
<evidence type="ECO:0000256" key="2">
    <source>
        <dbReference type="RuleBase" id="RU003476"/>
    </source>
</evidence>
<sequence>MFTYTDLNGYGVELSFKKAAFSIEPKHVLMLAKYEGKWLLTEHPTRGVEFPGGKVEAGESLEEAVAREVLEETGAVMAQFEWLATYYVQCEKPFAKAVFYGYVESFATDFERKETNGAVLLTDEELIAHTNLSFYMKDLGMTKMLEKVSLLEG</sequence>
<proteinExistence type="inferred from homology"/>
<accession>A0A2U3AAD3</accession>
<dbReference type="Proteomes" id="UP000254330">
    <property type="component" value="Unassembled WGS sequence"/>
</dbReference>
<name>A0A2U3AAD3_9BACL</name>
<dbReference type="InterPro" id="IPR015797">
    <property type="entry name" value="NUDIX_hydrolase-like_dom_sf"/>
</dbReference>
<dbReference type="Proteomes" id="UP000294641">
    <property type="component" value="Unassembled WGS sequence"/>
</dbReference>
<gene>
    <name evidence="4" type="primary">ytkD</name>
    <name evidence="5" type="ORF">DFR61_1369</name>
    <name evidence="4" type="ORF">NCTC10597_02110</name>
</gene>
<keyword evidence="7" id="KW-1185">Reference proteome</keyword>
<comment type="caution">
    <text evidence="4">The sequence shown here is derived from an EMBL/GenBank/DDBJ whole genome shotgun (WGS) entry which is preliminary data.</text>
</comment>
<feature type="domain" description="Nudix hydrolase" evidence="3">
    <location>
        <begin position="11"/>
        <end position="145"/>
    </location>
</feature>
<evidence type="ECO:0000259" key="3">
    <source>
        <dbReference type="PROSITE" id="PS51462"/>
    </source>
</evidence>
<dbReference type="PROSITE" id="PS51462">
    <property type="entry name" value="NUDIX"/>
    <property type="match status" value="1"/>
</dbReference>
<dbReference type="InterPro" id="IPR020084">
    <property type="entry name" value="NUDIX_hydrolase_CS"/>
</dbReference>
<comment type="similarity">
    <text evidence="2">Belongs to the Nudix hydrolase family.</text>
</comment>
<dbReference type="SUPFAM" id="SSF55811">
    <property type="entry name" value="Nudix"/>
    <property type="match status" value="1"/>
</dbReference>
<evidence type="ECO:0000313" key="6">
    <source>
        <dbReference type="Proteomes" id="UP000254330"/>
    </source>
</evidence>